<dbReference type="AlphaFoldDB" id="W6P3J2"/>
<proteinExistence type="predicted"/>
<reference evidence="1 2" key="1">
    <citation type="submission" date="2013-12" db="EMBL/GenBank/DDBJ databases">
        <title>Improved hybrid genome assemblies of Bacteroides xylanisolvens SD CC 1b and Bacteroides xylanisolvens SD CC 2a using Illumina and 454 Sequencing.</title>
        <authorList>
            <person name="Ramaraj T."/>
            <person name="Sundararajan A."/>
            <person name="Mudge J."/>
            <person name="Schilkey F.D."/>
            <person name="Delvecchio V."/>
            <person name="Donlon M."/>
            <person name="Ziemer C."/>
        </authorList>
    </citation>
    <scope>NUCLEOTIDE SEQUENCE [LARGE SCALE GENOMIC DNA]</scope>
</reference>
<sequence length="41" mass="4601">MRAVQPAYVGYKLTTVKVGLLSHDHRIYTGSLQQKQAILCI</sequence>
<organism evidence="1 2">
    <name type="scientific">Bacteroides xylanisolvens SD CC 1b</name>
    <dbReference type="NCBI Taxonomy" id="702447"/>
    <lineage>
        <taxon>Bacteria</taxon>
        <taxon>Pseudomonadati</taxon>
        <taxon>Bacteroidota</taxon>
        <taxon>Bacteroidia</taxon>
        <taxon>Bacteroidales</taxon>
        <taxon>Bacteroidaceae</taxon>
        <taxon>Bacteroides</taxon>
    </lineage>
</organism>
<dbReference type="Proteomes" id="UP000019380">
    <property type="component" value="Unassembled WGS sequence"/>
</dbReference>
<name>W6P3J2_9BACE</name>
<evidence type="ECO:0000313" key="2">
    <source>
        <dbReference type="Proteomes" id="UP000019380"/>
    </source>
</evidence>
<accession>W6P3J2</accession>
<evidence type="ECO:0000313" key="1">
    <source>
        <dbReference type="EMBL" id="CDM02607.1"/>
    </source>
</evidence>
<gene>
    <name evidence="1" type="ORF">BN890_1530</name>
</gene>
<protein>
    <submittedName>
        <fullName evidence="1">Uncharacterized protein</fullName>
    </submittedName>
</protein>
<dbReference type="EMBL" id="CBXG010000002">
    <property type="protein sequence ID" value="CDM02607.1"/>
    <property type="molecule type" value="Genomic_DNA"/>
</dbReference>
<comment type="caution">
    <text evidence="1">The sequence shown here is derived from an EMBL/GenBank/DDBJ whole genome shotgun (WGS) entry which is preliminary data.</text>
</comment>